<dbReference type="GO" id="GO:0042138">
    <property type="term" value="P:meiotic DNA double-strand break formation"/>
    <property type="evidence" value="ECO:0007669"/>
    <property type="project" value="InterPro"/>
</dbReference>
<protein>
    <submittedName>
        <fullName evidence="1">Protein PRD1</fullName>
    </submittedName>
</protein>
<dbReference type="EMBL" id="SMMG02000002">
    <property type="protein sequence ID" value="KAA3485665.1"/>
    <property type="molecule type" value="Genomic_DNA"/>
</dbReference>
<evidence type="ECO:0000313" key="2">
    <source>
        <dbReference type="Proteomes" id="UP000325315"/>
    </source>
</evidence>
<reference evidence="2" key="1">
    <citation type="journal article" date="2019" name="Plant Biotechnol. J.">
        <title>Genome sequencing of the Australian wild diploid species Gossypium australe highlights disease resistance and delayed gland morphogenesis.</title>
        <authorList>
            <person name="Cai Y."/>
            <person name="Cai X."/>
            <person name="Wang Q."/>
            <person name="Wang P."/>
            <person name="Zhang Y."/>
            <person name="Cai C."/>
            <person name="Xu Y."/>
            <person name="Wang K."/>
            <person name="Zhou Z."/>
            <person name="Wang C."/>
            <person name="Geng S."/>
            <person name="Li B."/>
            <person name="Dong Q."/>
            <person name="Hou Y."/>
            <person name="Wang H."/>
            <person name="Ai P."/>
            <person name="Liu Z."/>
            <person name="Yi F."/>
            <person name="Sun M."/>
            <person name="An G."/>
            <person name="Cheng J."/>
            <person name="Zhang Y."/>
            <person name="Shi Q."/>
            <person name="Xie Y."/>
            <person name="Shi X."/>
            <person name="Chang Y."/>
            <person name="Huang F."/>
            <person name="Chen Y."/>
            <person name="Hong S."/>
            <person name="Mi L."/>
            <person name="Sun Q."/>
            <person name="Zhang L."/>
            <person name="Zhou B."/>
            <person name="Peng R."/>
            <person name="Zhang X."/>
            <person name="Liu F."/>
        </authorList>
    </citation>
    <scope>NUCLEOTIDE SEQUENCE [LARGE SCALE GENOMIC DNA]</scope>
    <source>
        <strain evidence="2">cv. PA1801</strain>
    </source>
</reference>
<sequence>MMFEDPQEPDVSFAADHYPDQEPDVIQCSQGHRTTLSLRTQQGGSICLLCLSNLISNPRAPTLHVSYVLSQLSDALSQPLFLTSLLSFHPHFLISPLLHALSSFDDDPIAQQLIDIISALCASASDSVTADFIAQVAEKLSSGALAWSRRQLYMILGVRMSEYAPDIGILLNCQINDPCMHIRDKEALVSNLVAGLQLPSDEIRGEILFVLYKLSIQGYASRDGLGANVLQAFCPSLLRLSMEALLKTHRDDVRLNGVAFLMLLAQIGLFGNGHGNEINSLSSYEADHLMQTIEDGLDESPLSVLFAEAIKGPLLSSDSQVQISTLDLIFHYLTCGDAFPKQIQILIEENIVDYVFEILRLSECKDPLVYSCVRVLNLFPCTEQSFRQRLIIGFQTLIPVLRYVAEVPFHPAQTCTLILIQNCVSDCPGIASTSNIEELALILSRMLERHRDGEIGMIPETFLLVCSIFVALLKYPSSQGASNLPALLQESLKHAVLACLTISEKDPGQLLHCLYLLKEAYSYSHEACSANTSSNLELRTCIVDICTSHILPWFSMAVNELDEETVMGVFETFHFILIQHPDIQATELAKVLLSSSWFCFSFGCLGLFPAEKMKWRVYLMLSSLVEVLLGNQAGQPIRDALFSLPSDPIDLLFLLGQKNSHDLDLSSCQAAVLLLLHFSCLHDDWLADERSVLASLEQYILVNSGDFLSGTIDSLIMMQVLNLYGLCRGLAKASNQVSHSLEAERILFHMLCRSEWDLPSAVIHPVAVTWLFQQEKISKPLSCQLLKFCRRDCSDGNKILIHGDKSRTIDVRVIADLVARRDNHAAKLLLCLLVELAEEGAQNQDIIAVVNLILIVINIFPTASDQLCLHGIGNAILMVVYYNSSHSSSSELLLAILLLLFNILSTVHHETLSDGESWLALSTKLIDCLIPAVRKYGWNHEGLLLVGILSLILHHSSSHALIEASKSIIFNASLISTINSTVQVVSSKGPALIEHDEGTSSGENLIFLLLLYYFALRCFHAVLPEVPDWETFLKSPDMAQPVSIINIHFHDLCRMIHFGSPMVKLVASSCLLEFLSGISYQKKGKHVESQCFMGYIMSIMTVLEGQVFNDDIRVAMNCCLCLSIILGWEKELEMQESRVVRSSWYRLIVEEMAMSLAVPCLASKSFINYHKPAVHLTVALLKLEKIPGWIRTVFDDVSISCIIENLKVMDVTPEMVLLFRALLNSGFLKAEHIASLNHVFQACRKRMYNNSKEHTTDKHDQKSVTWSDDVGEICEYLIHLMVSSSDTNSGNKRLFQEIEMFFRSLTEEGGRGRIIHLLIIQCTLSTNVERQLNTNPFAPTTQMSTTPVPSTIPPVTTIPNMNRLPSAFPQSSTVNIIRSASHRLEPHA</sequence>
<dbReference type="Proteomes" id="UP000325315">
    <property type="component" value="Unassembled WGS sequence"/>
</dbReference>
<name>A0A5B6WY20_9ROSI</name>
<evidence type="ECO:0000313" key="1">
    <source>
        <dbReference type="EMBL" id="KAA3485665.1"/>
    </source>
</evidence>
<dbReference type="PANTHER" id="PTHR36379">
    <property type="entry name" value="PROTEIN PRD1"/>
    <property type="match status" value="1"/>
</dbReference>
<organism evidence="1 2">
    <name type="scientific">Gossypium australe</name>
    <dbReference type="NCBI Taxonomy" id="47621"/>
    <lineage>
        <taxon>Eukaryota</taxon>
        <taxon>Viridiplantae</taxon>
        <taxon>Streptophyta</taxon>
        <taxon>Embryophyta</taxon>
        <taxon>Tracheophyta</taxon>
        <taxon>Spermatophyta</taxon>
        <taxon>Magnoliopsida</taxon>
        <taxon>eudicotyledons</taxon>
        <taxon>Gunneridae</taxon>
        <taxon>Pentapetalae</taxon>
        <taxon>rosids</taxon>
        <taxon>malvids</taxon>
        <taxon>Malvales</taxon>
        <taxon>Malvaceae</taxon>
        <taxon>Malvoideae</taxon>
        <taxon>Gossypium</taxon>
    </lineage>
</organism>
<accession>A0A5B6WY20</accession>
<dbReference type="OrthoDB" id="2019943at2759"/>
<comment type="caution">
    <text evidence="1">The sequence shown here is derived from an EMBL/GenBank/DDBJ whole genome shotgun (WGS) entry which is preliminary data.</text>
</comment>
<dbReference type="PANTHER" id="PTHR36379:SF1">
    <property type="entry name" value="PUTATIVE RECOMBINATION INITIATION DEFECT 1-RELATED"/>
    <property type="match status" value="1"/>
</dbReference>
<proteinExistence type="predicted"/>
<keyword evidence="2" id="KW-1185">Reference proteome</keyword>
<dbReference type="InterPro" id="IPR044968">
    <property type="entry name" value="PRD1"/>
</dbReference>
<gene>
    <name evidence="1" type="ORF">EPI10_007615</name>
</gene>